<feature type="domain" description="RRM" evidence="6">
    <location>
        <begin position="222"/>
        <end position="283"/>
    </location>
</feature>
<dbReference type="OrthoDB" id="439817at2759"/>
<feature type="region of interest" description="Disordered" evidence="5">
    <location>
        <begin position="923"/>
        <end position="950"/>
    </location>
</feature>
<dbReference type="InterPro" id="IPR012677">
    <property type="entry name" value="Nucleotide-bd_a/b_plait_sf"/>
</dbReference>
<accession>A0A812QL77</accession>
<organism evidence="7 8">
    <name type="scientific">Symbiodinium necroappetens</name>
    <dbReference type="NCBI Taxonomy" id="1628268"/>
    <lineage>
        <taxon>Eukaryota</taxon>
        <taxon>Sar</taxon>
        <taxon>Alveolata</taxon>
        <taxon>Dinophyceae</taxon>
        <taxon>Suessiales</taxon>
        <taxon>Symbiodiniaceae</taxon>
        <taxon>Symbiodinium</taxon>
    </lineage>
</organism>
<dbReference type="GO" id="GO:0003723">
    <property type="term" value="F:RNA binding"/>
    <property type="evidence" value="ECO:0007669"/>
    <property type="project" value="UniProtKB-UniRule"/>
</dbReference>
<dbReference type="InterPro" id="IPR035979">
    <property type="entry name" value="RBD_domain_sf"/>
</dbReference>
<evidence type="ECO:0000256" key="3">
    <source>
        <dbReference type="PROSITE-ProRule" id="PRU00176"/>
    </source>
</evidence>
<dbReference type="SMART" id="SM00360">
    <property type="entry name" value="RRM"/>
    <property type="match status" value="2"/>
</dbReference>
<dbReference type="Gene3D" id="3.30.70.330">
    <property type="match status" value="2"/>
</dbReference>
<evidence type="ECO:0000256" key="5">
    <source>
        <dbReference type="SAM" id="MobiDB-lite"/>
    </source>
</evidence>
<evidence type="ECO:0000313" key="7">
    <source>
        <dbReference type="EMBL" id="CAE7392860.1"/>
    </source>
</evidence>
<feature type="coiled-coil region" evidence="4">
    <location>
        <begin position="1240"/>
        <end position="1267"/>
    </location>
</feature>
<feature type="compositionally biased region" description="Basic and acidic residues" evidence="5">
    <location>
        <begin position="848"/>
        <end position="866"/>
    </location>
</feature>
<feature type="compositionally biased region" description="Basic and acidic residues" evidence="5">
    <location>
        <begin position="763"/>
        <end position="773"/>
    </location>
</feature>
<feature type="region of interest" description="Disordered" evidence="5">
    <location>
        <begin position="694"/>
        <end position="773"/>
    </location>
</feature>
<dbReference type="PANTHER" id="PTHR24012">
    <property type="entry name" value="RNA BINDING PROTEIN"/>
    <property type="match status" value="1"/>
</dbReference>
<dbReference type="Proteomes" id="UP000601435">
    <property type="component" value="Unassembled WGS sequence"/>
</dbReference>
<feature type="compositionally biased region" description="Basic and acidic residues" evidence="5">
    <location>
        <begin position="697"/>
        <end position="707"/>
    </location>
</feature>
<feature type="coiled-coil region" evidence="4">
    <location>
        <begin position="93"/>
        <end position="148"/>
    </location>
</feature>
<dbReference type="CDD" id="cd00590">
    <property type="entry name" value="RRM_SF"/>
    <property type="match status" value="2"/>
</dbReference>
<dbReference type="InterPro" id="IPR000504">
    <property type="entry name" value="RRM_dom"/>
</dbReference>
<protein>
    <recommendedName>
        <fullName evidence="6">RRM domain-containing protein</fullName>
    </recommendedName>
</protein>
<dbReference type="Pfam" id="PF23406">
    <property type="entry name" value="ZNF380_CC"/>
    <property type="match status" value="1"/>
</dbReference>
<name>A0A812QL77_9DINO</name>
<keyword evidence="2 3" id="KW-0694">RNA-binding</keyword>
<feature type="compositionally biased region" description="Basic and acidic residues" evidence="5">
    <location>
        <begin position="722"/>
        <end position="738"/>
    </location>
</feature>
<evidence type="ECO:0000256" key="1">
    <source>
        <dbReference type="ARBA" id="ARBA00022737"/>
    </source>
</evidence>
<evidence type="ECO:0000313" key="8">
    <source>
        <dbReference type="Proteomes" id="UP000601435"/>
    </source>
</evidence>
<keyword evidence="8" id="KW-1185">Reference proteome</keyword>
<dbReference type="SUPFAM" id="SSF54928">
    <property type="entry name" value="RNA-binding domain, RBD"/>
    <property type="match status" value="2"/>
</dbReference>
<comment type="caution">
    <text evidence="7">The sequence shown here is derived from an EMBL/GenBank/DDBJ whole genome shotgun (WGS) entry which is preliminary data.</text>
</comment>
<reference evidence="7" key="1">
    <citation type="submission" date="2021-02" db="EMBL/GenBank/DDBJ databases">
        <authorList>
            <person name="Dougan E. K."/>
            <person name="Rhodes N."/>
            <person name="Thang M."/>
            <person name="Chan C."/>
        </authorList>
    </citation>
    <scope>NUCLEOTIDE SEQUENCE</scope>
</reference>
<evidence type="ECO:0000259" key="6">
    <source>
        <dbReference type="PROSITE" id="PS50102"/>
    </source>
</evidence>
<dbReference type="EMBL" id="CAJNJA010017032">
    <property type="protein sequence ID" value="CAE7392860.1"/>
    <property type="molecule type" value="Genomic_DNA"/>
</dbReference>
<evidence type="ECO:0000256" key="2">
    <source>
        <dbReference type="ARBA" id="ARBA00022884"/>
    </source>
</evidence>
<keyword evidence="4" id="KW-0175">Coiled coil</keyword>
<gene>
    <name evidence="7" type="ORF">SNEC2469_LOCUS10694</name>
</gene>
<feature type="region of interest" description="Disordered" evidence="5">
    <location>
        <begin position="807"/>
        <end position="866"/>
    </location>
</feature>
<dbReference type="Pfam" id="PF00076">
    <property type="entry name" value="RRM_1"/>
    <property type="match status" value="1"/>
</dbReference>
<dbReference type="InterPro" id="IPR059039">
    <property type="entry name" value="ZNF380_CC"/>
</dbReference>
<dbReference type="PROSITE" id="PS50102">
    <property type="entry name" value="RRM"/>
    <property type="match status" value="1"/>
</dbReference>
<evidence type="ECO:0000256" key="4">
    <source>
        <dbReference type="SAM" id="Coils"/>
    </source>
</evidence>
<keyword evidence="1" id="KW-0677">Repeat</keyword>
<sequence>MVSRYEPDVVNLSEAPIFRRVAPSRDVRARTREVFSLVDDAINRYKDPASFSYTSTVKEWRCARSVPSLRRTVRSTLGKVMPAAASRIAAQQLERAADDVAGISRKLDEAKDADSLRAELAELCQRTISSLRERAAELQHILKATEETQIEEENLDDLRTGVLDDGWARTAEPEAAPSQSLHVTGLLQGSSHGIEMLCHGSHVELRNLMITFQVKNGIQVCDHLFVRGIPSAVQKHQVASLFNRYGEVLWSSILPPRMDEQDRCALVQMASSDQAQNAIQALNWTTSSALMPAMMVRYAGHKVFAALRDNDDGIEEADQGSEEEEDDDDYAHYGVIEEAPKPAFQPLKERPVEMGSRWKKHEEADDDGPEGTRLWGWAMQPVKEKKEFPELGQQNSAALPDDSESKLGQPVQQVQNGYPGQVESWEELEVEQGPCEFLCMKDAPSGLPESVMQMWFKPYGHVVEMRPLWRASTPGRQAFLVHMSCVEEAINAVEALNGKSIMKGKPLLLEYWHGPVDDAEEPPQESSAATGIDKSKLLEAVRAMGKKKSSPEAAQITLNGTQTMQPGPCTGISDAQLLEACRAALAKRKARATEVAPWQPSTVPADAVEEEAPVVEEAALQEEAQDEKAIQEDDDDKESWEAWASDDETGADCDPGPTDCICMTGTPAGMHEMVMQMWFKPHGQVRQFRALTPAETGLDKTKQEKARRGPGQGTAVASVLKRKQEAKAELAKRAKAEAAKMLPPAVPKTAGAESTAPEEAELPEAKDAEQIPAAADKEITEPLEEEEDAEQEEAMVGPLAAPAESQQLKATGTLSAAPAEAPKPAEAEAEEGQDDQALPEGFFDDPELDAKVRGMEAPSRKAEREIEEGLRRFEREMAAEQEKAEETRHAIDEKKYEALAAEEEEFQTQLESRLVKLRQAASERKKGMDGADAPFPDVISQGDASELPHSKHDSEHALELTEPAISRTALFEGKLREVRVAAERNADNLKQLHQKLSSQDGLKKTIDSFRSELGEWDRERRDHEHLLNEKTCLQDNELSALRKMIEVQAYSTEACQRGLKNVGDLLAATKDEVTQLRDYCCDRVDVNRDKIMKLRDEVESKFAASESTQFKLHDDVTNMATVFAHLKSEMERIGLVTAETMESVADLWRAKASASSVEEQQQTFMEFQRNLNDAVASLRLRVNSVVDEVKGHFQTAVRVISTSTSKQIDTMRTQYAEDIGRMDEVMQQNASLSEILRGSEDQAKAHLQQLQEDLNKQMQELRVGLLEKVKVDPVSEQYVLEERDAMHAIVESQLIAAQMNFQDDQDRKNVALFGCKPEKGDRDGLLPNIDQTPRKKEVKTTSPIISLDKRCLSCCSNTGTVLAGFKIACLNYTPGPVEYHQVSYSRAELLHLQAKLLDQAQDRMHRAAGL</sequence>
<proteinExistence type="predicted"/>